<keyword evidence="8" id="KW-1185">Reference proteome</keyword>
<dbReference type="InterPro" id="IPR013083">
    <property type="entry name" value="Znf_RING/FYVE/PHD"/>
</dbReference>
<protein>
    <submittedName>
        <fullName evidence="7">Methyl-CpG-binding domain-containing protein 9</fullName>
    </submittedName>
</protein>
<dbReference type="AlphaFoldDB" id="A0AAV9BFS3"/>
<feature type="domain" description="CW-type" evidence="6">
    <location>
        <begin position="477"/>
        <end position="534"/>
    </location>
</feature>
<dbReference type="InterPro" id="IPR011011">
    <property type="entry name" value="Znf_FYVE_PHD"/>
</dbReference>
<dbReference type="GO" id="GO:0000228">
    <property type="term" value="C:nuclear chromosome"/>
    <property type="evidence" value="ECO:0007669"/>
    <property type="project" value="TreeGrafter"/>
</dbReference>
<dbReference type="PROSITE" id="PS01359">
    <property type="entry name" value="ZF_PHD_1"/>
    <property type="match status" value="1"/>
</dbReference>
<evidence type="ECO:0000313" key="8">
    <source>
        <dbReference type="Proteomes" id="UP001179952"/>
    </source>
</evidence>
<accession>A0AAV9BFS3</accession>
<dbReference type="PROSITE" id="PS51050">
    <property type="entry name" value="ZF_CW"/>
    <property type="match status" value="1"/>
</dbReference>
<dbReference type="InterPro" id="IPR001965">
    <property type="entry name" value="Znf_PHD"/>
</dbReference>
<evidence type="ECO:0000313" key="7">
    <source>
        <dbReference type="EMBL" id="KAK1275296.1"/>
    </source>
</evidence>
<sequence>MDLVHGWAHCTEHRQKCSRCELFSEVVCRQFASIMDKIDGIVESETPIQSKTCSDSSTVSIMCALSGVERNTLVYKRRKLRKQIVANLSAHTTAKSTNSGSEHLSALCAESLDGDGCLKPITNLHSQNRTVNLEFISKLDSPVKSSIGAERNIVYKRRKLLKNIVANISAHTTAESTKSGSEHLSNLCAESLDGDGCLKPITNLHSQNRTVNLEFISELDSPVKSLIGADGGFSSVDLVSHVQKSAPDNDSDSNGSCSSSKLNMENDAITKKADVDDTGECSSSDIPMELFRDGNSAKELCISILKKHGLLEEDRHSGVLATVEVDCTDDASCLQSCKVCGIQDNIQTMLICDLCDEAFHMACCNPKVKSVLVNEWYCRPCFQKRPKTLYENTATKRSNTSEGVSERIKKPCQSRIKSMLKNTDPYISGVRIGRNFQAEVPEWTGPVSSNFDAFCEPIEVNAAECDSLNGCDSKRSSAFIGNWVQCREENEGIVCGKWRRVPLSVVQTNDWDCSCVVIWDPIHADCAVPQELETVEVRKHLKYVQLMRRLAKKNQNCTQTKNV</sequence>
<reference evidence="7" key="2">
    <citation type="submission" date="2023-06" db="EMBL/GenBank/DDBJ databases">
        <authorList>
            <person name="Ma L."/>
            <person name="Liu K.-W."/>
            <person name="Li Z."/>
            <person name="Hsiao Y.-Y."/>
            <person name="Qi Y."/>
            <person name="Fu T."/>
            <person name="Tang G."/>
            <person name="Zhang D."/>
            <person name="Sun W.-H."/>
            <person name="Liu D.-K."/>
            <person name="Li Y."/>
            <person name="Chen G.-Z."/>
            <person name="Liu X.-D."/>
            <person name="Liao X.-Y."/>
            <person name="Jiang Y.-T."/>
            <person name="Yu X."/>
            <person name="Hao Y."/>
            <person name="Huang J."/>
            <person name="Zhao X.-W."/>
            <person name="Ke S."/>
            <person name="Chen Y.-Y."/>
            <person name="Wu W.-L."/>
            <person name="Hsu J.-L."/>
            <person name="Lin Y.-F."/>
            <person name="Huang M.-D."/>
            <person name="Li C.-Y."/>
            <person name="Huang L."/>
            <person name="Wang Z.-W."/>
            <person name="Zhao X."/>
            <person name="Zhong W.-Y."/>
            <person name="Peng D.-H."/>
            <person name="Ahmad S."/>
            <person name="Lan S."/>
            <person name="Zhang J.-S."/>
            <person name="Tsai W.-C."/>
            <person name="Van De Peer Y."/>
            <person name="Liu Z.-J."/>
        </authorList>
    </citation>
    <scope>NUCLEOTIDE SEQUENCE</scope>
    <source>
        <strain evidence="7">SCP</strain>
        <tissue evidence="7">Leaves</tissue>
    </source>
</reference>
<dbReference type="GO" id="GO:0003677">
    <property type="term" value="F:DNA binding"/>
    <property type="evidence" value="ECO:0007669"/>
    <property type="project" value="TreeGrafter"/>
</dbReference>
<dbReference type="Proteomes" id="UP001179952">
    <property type="component" value="Unassembled WGS sequence"/>
</dbReference>
<evidence type="ECO:0000256" key="2">
    <source>
        <dbReference type="ARBA" id="ARBA00022771"/>
    </source>
</evidence>
<dbReference type="InterPro" id="IPR011124">
    <property type="entry name" value="Znf_CW"/>
</dbReference>
<proteinExistence type="predicted"/>
<dbReference type="GO" id="GO:0008270">
    <property type="term" value="F:zinc ion binding"/>
    <property type="evidence" value="ECO:0007669"/>
    <property type="project" value="UniProtKB-KW"/>
</dbReference>
<dbReference type="GO" id="GO:0008623">
    <property type="term" value="C:CHRAC"/>
    <property type="evidence" value="ECO:0007669"/>
    <property type="project" value="TreeGrafter"/>
</dbReference>
<dbReference type="GO" id="GO:0006338">
    <property type="term" value="P:chromatin remodeling"/>
    <property type="evidence" value="ECO:0007669"/>
    <property type="project" value="InterPro"/>
</dbReference>
<dbReference type="Gene3D" id="3.30.40.100">
    <property type="match status" value="1"/>
</dbReference>
<dbReference type="Gene3D" id="3.30.40.10">
    <property type="entry name" value="Zinc/RING finger domain, C3HC4 (zinc finger)"/>
    <property type="match status" value="1"/>
</dbReference>
<dbReference type="SUPFAM" id="SSF57903">
    <property type="entry name" value="FYVE/PHD zinc finger"/>
    <property type="match status" value="1"/>
</dbReference>
<dbReference type="EMBL" id="JAUJYN010000003">
    <property type="protein sequence ID" value="KAK1275296.1"/>
    <property type="molecule type" value="Genomic_DNA"/>
</dbReference>
<dbReference type="PANTHER" id="PTHR46510">
    <property type="entry name" value="BROMODOMAIN ADJACENT TO ZINC FINGER DOMAIN PROTEIN 1A"/>
    <property type="match status" value="1"/>
</dbReference>
<dbReference type="SMART" id="SM00249">
    <property type="entry name" value="PHD"/>
    <property type="match status" value="1"/>
</dbReference>
<keyword evidence="3" id="KW-0862">Zinc</keyword>
<comment type="caution">
    <text evidence="7">The sequence shown here is derived from an EMBL/GenBank/DDBJ whole genome shotgun (WGS) entry which is preliminary data.</text>
</comment>
<dbReference type="InterPro" id="IPR047171">
    <property type="entry name" value="BAZ1A"/>
</dbReference>
<evidence type="ECO:0000259" key="5">
    <source>
        <dbReference type="PROSITE" id="PS50016"/>
    </source>
</evidence>
<keyword evidence="1" id="KW-0479">Metal-binding</keyword>
<dbReference type="Pfam" id="PF00628">
    <property type="entry name" value="PHD"/>
    <property type="match status" value="1"/>
</dbReference>
<evidence type="ECO:0000256" key="4">
    <source>
        <dbReference type="PROSITE-ProRule" id="PRU00146"/>
    </source>
</evidence>
<feature type="domain" description="PHD-type" evidence="5">
    <location>
        <begin position="334"/>
        <end position="384"/>
    </location>
</feature>
<dbReference type="InterPro" id="IPR019786">
    <property type="entry name" value="Zinc_finger_PHD-type_CS"/>
</dbReference>
<evidence type="ECO:0000256" key="3">
    <source>
        <dbReference type="ARBA" id="ARBA00022833"/>
    </source>
</evidence>
<dbReference type="PROSITE" id="PS50016">
    <property type="entry name" value="ZF_PHD_2"/>
    <property type="match status" value="1"/>
</dbReference>
<dbReference type="PANTHER" id="PTHR46510:SF1">
    <property type="entry name" value="BROMODOMAIN ADJACENT TO ZINC FINGER DOMAIN PROTEIN 1A"/>
    <property type="match status" value="1"/>
</dbReference>
<dbReference type="GO" id="GO:0045740">
    <property type="term" value="P:positive regulation of DNA replication"/>
    <property type="evidence" value="ECO:0007669"/>
    <property type="project" value="TreeGrafter"/>
</dbReference>
<name>A0AAV9BFS3_ACOGR</name>
<dbReference type="InterPro" id="IPR019787">
    <property type="entry name" value="Znf_PHD-finger"/>
</dbReference>
<organism evidence="7 8">
    <name type="scientific">Acorus gramineus</name>
    <name type="common">Dwarf sweet flag</name>
    <dbReference type="NCBI Taxonomy" id="55184"/>
    <lineage>
        <taxon>Eukaryota</taxon>
        <taxon>Viridiplantae</taxon>
        <taxon>Streptophyta</taxon>
        <taxon>Embryophyta</taxon>
        <taxon>Tracheophyta</taxon>
        <taxon>Spermatophyta</taxon>
        <taxon>Magnoliopsida</taxon>
        <taxon>Liliopsida</taxon>
        <taxon>Acoraceae</taxon>
        <taxon>Acorus</taxon>
    </lineage>
</organism>
<dbReference type="GO" id="GO:0006355">
    <property type="term" value="P:regulation of DNA-templated transcription"/>
    <property type="evidence" value="ECO:0007669"/>
    <property type="project" value="TreeGrafter"/>
</dbReference>
<dbReference type="GO" id="GO:0031445">
    <property type="term" value="P:regulation of heterochromatin formation"/>
    <property type="evidence" value="ECO:0007669"/>
    <property type="project" value="TreeGrafter"/>
</dbReference>
<reference evidence="7" key="1">
    <citation type="journal article" date="2023" name="Nat. Commun.">
        <title>Diploid and tetraploid genomes of Acorus and the evolution of monocots.</title>
        <authorList>
            <person name="Ma L."/>
            <person name="Liu K.W."/>
            <person name="Li Z."/>
            <person name="Hsiao Y.Y."/>
            <person name="Qi Y."/>
            <person name="Fu T."/>
            <person name="Tang G.D."/>
            <person name="Zhang D."/>
            <person name="Sun W.H."/>
            <person name="Liu D.K."/>
            <person name="Li Y."/>
            <person name="Chen G.Z."/>
            <person name="Liu X.D."/>
            <person name="Liao X.Y."/>
            <person name="Jiang Y.T."/>
            <person name="Yu X."/>
            <person name="Hao Y."/>
            <person name="Huang J."/>
            <person name="Zhao X.W."/>
            <person name="Ke S."/>
            <person name="Chen Y.Y."/>
            <person name="Wu W.L."/>
            <person name="Hsu J.L."/>
            <person name="Lin Y.F."/>
            <person name="Huang M.D."/>
            <person name="Li C.Y."/>
            <person name="Huang L."/>
            <person name="Wang Z.W."/>
            <person name="Zhao X."/>
            <person name="Zhong W.Y."/>
            <person name="Peng D.H."/>
            <person name="Ahmad S."/>
            <person name="Lan S."/>
            <person name="Zhang J.S."/>
            <person name="Tsai W.C."/>
            <person name="Van de Peer Y."/>
            <person name="Liu Z.J."/>
        </authorList>
    </citation>
    <scope>NUCLEOTIDE SEQUENCE</scope>
    <source>
        <strain evidence="7">SCP</strain>
    </source>
</reference>
<evidence type="ECO:0000256" key="1">
    <source>
        <dbReference type="ARBA" id="ARBA00022723"/>
    </source>
</evidence>
<gene>
    <name evidence="7" type="ORF">QJS04_geneDACA004096</name>
</gene>
<evidence type="ECO:0000259" key="6">
    <source>
        <dbReference type="PROSITE" id="PS51050"/>
    </source>
</evidence>
<keyword evidence="2 4" id="KW-0863">Zinc-finger</keyword>